<dbReference type="GO" id="GO:0016281">
    <property type="term" value="C:eukaryotic translation initiation factor 4F complex"/>
    <property type="evidence" value="ECO:0007669"/>
    <property type="project" value="TreeGrafter"/>
</dbReference>
<accession>A0A167HUN8</accession>
<comment type="similarity">
    <text evidence="1">Belongs to the eukaryotic initiation factor 4E family.</text>
</comment>
<dbReference type="GO" id="GO:0003743">
    <property type="term" value="F:translation initiation factor activity"/>
    <property type="evidence" value="ECO:0007669"/>
    <property type="project" value="UniProtKB-KW"/>
</dbReference>
<keyword evidence="1" id="KW-0648">Protein biosynthesis</keyword>
<dbReference type="PANTHER" id="PTHR11960:SF73">
    <property type="entry name" value="TRANSLATION INITIATION FACTOR 4E, PUTATIVE-RELATED"/>
    <property type="match status" value="1"/>
</dbReference>
<gene>
    <name evidence="2" type="ORF">CALVIDRAFT_530435</name>
</gene>
<dbReference type="InterPro" id="IPR023398">
    <property type="entry name" value="TIF_eIF4e-like"/>
</dbReference>
<dbReference type="STRING" id="1330018.A0A167HUN8"/>
<name>A0A167HUN8_CALVF</name>
<reference evidence="2 3" key="1">
    <citation type="journal article" date="2016" name="Mol. Biol. Evol.">
        <title>Comparative Genomics of Early-Diverging Mushroom-Forming Fungi Provides Insights into the Origins of Lignocellulose Decay Capabilities.</title>
        <authorList>
            <person name="Nagy L.G."/>
            <person name="Riley R."/>
            <person name="Tritt A."/>
            <person name="Adam C."/>
            <person name="Daum C."/>
            <person name="Floudas D."/>
            <person name="Sun H."/>
            <person name="Yadav J.S."/>
            <person name="Pangilinan J."/>
            <person name="Larsson K.H."/>
            <person name="Matsuura K."/>
            <person name="Barry K."/>
            <person name="Labutti K."/>
            <person name="Kuo R."/>
            <person name="Ohm R.A."/>
            <person name="Bhattacharya S.S."/>
            <person name="Shirouzu T."/>
            <person name="Yoshinaga Y."/>
            <person name="Martin F.M."/>
            <person name="Grigoriev I.V."/>
            <person name="Hibbett D.S."/>
        </authorList>
    </citation>
    <scope>NUCLEOTIDE SEQUENCE [LARGE SCALE GENOMIC DNA]</scope>
    <source>
        <strain evidence="2 3">TUFC12733</strain>
    </source>
</reference>
<dbReference type="InterPro" id="IPR001040">
    <property type="entry name" value="TIF_eIF_4E"/>
</dbReference>
<evidence type="ECO:0000256" key="1">
    <source>
        <dbReference type="RuleBase" id="RU004374"/>
    </source>
</evidence>
<keyword evidence="1" id="KW-0694">RNA-binding</keyword>
<organism evidence="2 3">
    <name type="scientific">Calocera viscosa (strain TUFC12733)</name>
    <dbReference type="NCBI Taxonomy" id="1330018"/>
    <lineage>
        <taxon>Eukaryota</taxon>
        <taxon>Fungi</taxon>
        <taxon>Dikarya</taxon>
        <taxon>Basidiomycota</taxon>
        <taxon>Agaricomycotina</taxon>
        <taxon>Dacrymycetes</taxon>
        <taxon>Dacrymycetales</taxon>
        <taxon>Dacrymycetaceae</taxon>
        <taxon>Calocera</taxon>
    </lineage>
</organism>
<keyword evidence="1 2" id="KW-0396">Initiation factor</keyword>
<proteinExistence type="inferred from homology"/>
<protein>
    <submittedName>
        <fullName evidence="2">Translation initiation factor eIF4e</fullName>
    </submittedName>
</protein>
<dbReference type="Proteomes" id="UP000076738">
    <property type="component" value="Unassembled WGS sequence"/>
</dbReference>
<keyword evidence="3" id="KW-1185">Reference proteome</keyword>
<dbReference type="AlphaFoldDB" id="A0A167HUN8"/>
<dbReference type="EMBL" id="KV417315">
    <property type="protein sequence ID" value="KZO92002.1"/>
    <property type="molecule type" value="Genomic_DNA"/>
</dbReference>
<evidence type="ECO:0000313" key="3">
    <source>
        <dbReference type="Proteomes" id="UP000076738"/>
    </source>
</evidence>
<evidence type="ECO:0000313" key="2">
    <source>
        <dbReference type="EMBL" id="KZO92002.1"/>
    </source>
</evidence>
<dbReference type="Pfam" id="PF01652">
    <property type="entry name" value="IF4E"/>
    <property type="match status" value="1"/>
</dbReference>
<dbReference type="OrthoDB" id="590761at2759"/>
<dbReference type="SUPFAM" id="SSF55418">
    <property type="entry name" value="eIF4e-like"/>
    <property type="match status" value="1"/>
</dbReference>
<dbReference type="GO" id="GO:0000340">
    <property type="term" value="F:RNA 7-methylguanosine cap binding"/>
    <property type="evidence" value="ECO:0007669"/>
    <property type="project" value="TreeGrafter"/>
</dbReference>
<sequence>MEVTPTRAKAREKPNKKDEHPLLYHWVWYYDSKMARSSVRNTAEFGSQTSTRSSVLSPMTHAVEPSPIAKDDYEANLHMIGEIDTVEEFARPMREDRANDNGGKWVLTMRNNPTYLDKWWTEIVMSLIGEPSLDRNDLWGRISC</sequence>
<dbReference type="PANTHER" id="PTHR11960">
    <property type="entry name" value="EUKARYOTIC TRANSLATION INITIATION FACTOR 4E RELATED"/>
    <property type="match status" value="1"/>
</dbReference>
<dbReference type="Gene3D" id="3.30.760.10">
    <property type="entry name" value="RNA Cap, Translation Initiation Factor Eif4e"/>
    <property type="match status" value="2"/>
</dbReference>